<evidence type="ECO:0008006" key="12">
    <source>
        <dbReference type="Google" id="ProtNLM"/>
    </source>
</evidence>
<dbReference type="AlphaFoldDB" id="A0A6B2L502"/>
<evidence type="ECO:0000256" key="6">
    <source>
        <dbReference type="ARBA" id="ARBA00023136"/>
    </source>
</evidence>
<evidence type="ECO:0000259" key="9">
    <source>
        <dbReference type="Pfam" id="PF01545"/>
    </source>
</evidence>
<dbReference type="Gene3D" id="1.20.1510.10">
    <property type="entry name" value="Cation efflux protein transmembrane domain"/>
    <property type="match status" value="1"/>
</dbReference>
<evidence type="ECO:0000259" key="10">
    <source>
        <dbReference type="Pfam" id="PF16916"/>
    </source>
</evidence>
<feature type="transmembrane region" description="Helical" evidence="8">
    <location>
        <begin position="199"/>
        <end position="217"/>
    </location>
</feature>
<feature type="domain" description="Cation efflux protein transmembrane" evidence="9">
    <location>
        <begin position="35"/>
        <end position="223"/>
    </location>
</feature>
<feature type="transmembrane region" description="Helical" evidence="8">
    <location>
        <begin position="176"/>
        <end position="193"/>
    </location>
</feature>
<feature type="domain" description="Cation efflux protein cytoplasmic" evidence="10">
    <location>
        <begin position="331"/>
        <end position="401"/>
    </location>
</feature>
<dbReference type="FunFam" id="1.20.1510.10:FF:000006">
    <property type="entry name" value="Divalent cation efflux transporter"/>
    <property type="match status" value="1"/>
</dbReference>
<dbReference type="InterPro" id="IPR027470">
    <property type="entry name" value="Cation_efflux_CTD"/>
</dbReference>
<dbReference type="GO" id="GO:0008324">
    <property type="term" value="F:monoatomic cation transmembrane transporter activity"/>
    <property type="evidence" value="ECO:0007669"/>
    <property type="project" value="InterPro"/>
</dbReference>
<dbReference type="InterPro" id="IPR050291">
    <property type="entry name" value="CDF_Transporter"/>
</dbReference>
<keyword evidence="4 8" id="KW-0812">Transmembrane</keyword>
<evidence type="ECO:0000256" key="7">
    <source>
        <dbReference type="SAM" id="MobiDB-lite"/>
    </source>
</evidence>
<protein>
    <recommendedName>
        <fullName evidence="12">Cation efflux protein cytoplasmic domain-containing protein</fullName>
    </recommendedName>
</protein>
<name>A0A6B2L502_9EUKA</name>
<evidence type="ECO:0000256" key="8">
    <source>
        <dbReference type="SAM" id="Phobius"/>
    </source>
</evidence>
<dbReference type="InterPro" id="IPR002524">
    <property type="entry name" value="Cation_efflux"/>
</dbReference>
<dbReference type="SUPFAM" id="SSF160240">
    <property type="entry name" value="Cation efflux protein cytoplasmic domain-like"/>
    <property type="match status" value="2"/>
</dbReference>
<evidence type="ECO:0000256" key="3">
    <source>
        <dbReference type="ARBA" id="ARBA00022448"/>
    </source>
</evidence>
<feature type="domain" description="Cation efflux protein cytoplasmic" evidence="10">
    <location>
        <begin position="230"/>
        <end position="305"/>
    </location>
</feature>
<feature type="transmembrane region" description="Helical" evidence="8">
    <location>
        <begin position="132"/>
        <end position="156"/>
    </location>
</feature>
<feature type="region of interest" description="Disordered" evidence="7">
    <location>
        <begin position="1"/>
        <end position="26"/>
    </location>
</feature>
<sequence>MRLQRSKALCHSSHSHPPYDPRDGREGREVTWKGIYANLTLGTGKAMAGILGNSTAMLADSVHTFCDLATDFVTLWTHGMARKGWSVEHPYGFGKFETIGATIVSVVLIMSGVGIATHSLESIVSVEHTTPGQIALVAALVSIVVKEILFRITMVIAKKERSEVLVANAWHHRSDAVSSVVAFIGVGGSILGWPLLDPVAGVIVAGFIIHSGYQILLNSIKELTDNQAIEHDTIEGISNLLKSMPEVWGHHNLRSRKMGPYSLVDFHITVDPVLTVTAGHQIAEKARKTILEKFPQVREALIHVEGGAVSSDPGYHEDHKILPSHSTVVLDIKKELKAFPHIRDSDFYSIHYLGEEVHASFAIILDSATSVKEAKEIGIEAKKVVLQQIPYLTDVVIKLDPSNEKIKTH</sequence>
<dbReference type="InterPro" id="IPR036837">
    <property type="entry name" value="Cation_efflux_CTD_sf"/>
</dbReference>
<comment type="similarity">
    <text evidence="2">Belongs to the cation diffusion facilitator (CDF) transporter (TC 2.A.4) family.</text>
</comment>
<proteinExistence type="inferred from homology"/>
<comment type="subcellular location">
    <subcellularLocation>
        <location evidence="1">Membrane</location>
        <topology evidence="1">Multi-pass membrane protein</topology>
    </subcellularLocation>
</comment>
<evidence type="ECO:0000256" key="1">
    <source>
        <dbReference type="ARBA" id="ARBA00004141"/>
    </source>
</evidence>
<keyword evidence="3" id="KW-0813">Transport</keyword>
<dbReference type="Pfam" id="PF16916">
    <property type="entry name" value="ZT_dimer"/>
    <property type="match status" value="2"/>
</dbReference>
<dbReference type="GO" id="GO:0016020">
    <property type="term" value="C:membrane"/>
    <property type="evidence" value="ECO:0007669"/>
    <property type="project" value="UniProtKB-SubCell"/>
</dbReference>
<keyword evidence="5 8" id="KW-1133">Transmembrane helix</keyword>
<evidence type="ECO:0000256" key="5">
    <source>
        <dbReference type="ARBA" id="ARBA00022989"/>
    </source>
</evidence>
<evidence type="ECO:0000256" key="2">
    <source>
        <dbReference type="ARBA" id="ARBA00008114"/>
    </source>
</evidence>
<dbReference type="PANTHER" id="PTHR43840">
    <property type="entry name" value="MITOCHONDRIAL METAL TRANSPORTER 1-RELATED"/>
    <property type="match status" value="1"/>
</dbReference>
<dbReference type="InterPro" id="IPR027469">
    <property type="entry name" value="Cation_efflux_TMD_sf"/>
</dbReference>
<organism evidence="11">
    <name type="scientific">Arcella intermedia</name>
    <dbReference type="NCBI Taxonomy" id="1963864"/>
    <lineage>
        <taxon>Eukaryota</taxon>
        <taxon>Amoebozoa</taxon>
        <taxon>Tubulinea</taxon>
        <taxon>Elardia</taxon>
        <taxon>Arcellinida</taxon>
        <taxon>Sphaerothecina</taxon>
        <taxon>Arcellidae</taxon>
        <taxon>Arcella</taxon>
    </lineage>
</organism>
<dbReference type="NCBIfam" id="TIGR01297">
    <property type="entry name" value="CDF"/>
    <property type="match status" value="1"/>
</dbReference>
<dbReference type="InterPro" id="IPR058533">
    <property type="entry name" value="Cation_efflux_TM"/>
</dbReference>
<feature type="transmembrane region" description="Helical" evidence="8">
    <location>
        <begin position="99"/>
        <end position="120"/>
    </location>
</feature>
<dbReference type="SUPFAM" id="SSF161111">
    <property type="entry name" value="Cation efflux protein transmembrane domain-like"/>
    <property type="match status" value="1"/>
</dbReference>
<dbReference type="PANTHER" id="PTHR43840:SF15">
    <property type="entry name" value="MITOCHONDRIAL METAL TRANSPORTER 1-RELATED"/>
    <property type="match status" value="1"/>
</dbReference>
<dbReference type="EMBL" id="GIBP01002939">
    <property type="protein sequence ID" value="NDV31908.1"/>
    <property type="molecule type" value="Transcribed_RNA"/>
</dbReference>
<evidence type="ECO:0000256" key="4">
    <source>
        <dbReference type="ARBA" id="ARBA00022692"/>
    </source>
</evidence>
<keyword evidence="6 8" id="KW-0472">Membrane</keyword>
<dbReference type="Gene3D" id="3.30.70.1350">
    <property type="entry name" value="Cation efflux protein, cytoplasmic domain"/>
    <property type="match status" value="2"/>
</dbReference>
<accession>A0A6B2L502</accession>
<reference evidence="11" key="1">
    <citation type="journal article" date="2020" name="J. Eukaryot. Microbiol.">
        <title>De novo Sequencing, Assembly and Annotation of the Transcriptome for the Free-Living Testate Amoeba Arcella intermedia.</title>
        <authorList>
            <person name="Ribeiro G.M."/>
            <person name="Porfirio-Sousa A.L."/>
            <person name="Maurer-Alcala X.X."/>
            <person name="Katz L.A."/>
            <person name="Lahr D.J.G."/>
        </authorList>
    </citation>
    <scope>NUCLEOTIDE SEQUENCE</scope>
</reference>
<feature type="compositionally biased region" description="Basic and acidic residues" evidence="7">
    <location>
        <begin position="17"/>
        <end position="26"/>
    </location>
</feature>
<dbReference type="Pfam" id="PF01545">
    <property type="entry name" value="Cation_efflux"/>
    <property type="match status" value="1"/>
</dbReference>
<evidence type="ECO:0000313" key="11">
    <source>
        <dbReference type="EMBL" id="NDV31908.1"/>
    </source>
</evidence>